<evidence type="ECO:0000256" key="2">
    <source>
        <dbReference type="ARBA" id="ARBA00008661"/>
    </source>
</evidence>
<reference evidence="11 12" key="1">
    <citation type="submission" date="2016-07" db="EMBL/GenBank/DDBJ databases">
        <title>Pervasive Adenine N6-methylation of Active Genes in Fungi.</title>
        <authorList>
            <consortium name="DOE Joint Genome Institute"/>
            <person name="Mondo S.J."/>
            <person name="Dannebaum R.O."/>
            <person name="Kuo R.C."/>
            <person name="Labutti K."/>
            <person name="Haridas S."/>
            <person name="Kuo A."/>
            <person name="Salamov A."/>
            <person name="Ahrendt S.R."/>
            <person name="Lipzen A."/>
            <person name="Sullivan W."/>
            <person name="Andreopoulos W.B."/>
            <person name="Clum A."/>
            <person name="Lindquist E."/>
            <person name="Daum C."/>
            <person name="Ramamoorthy G.K."/>
            <person name="Gryganskyi A."/>
            <person name="Culley D."/>
            <person name="Magnuson J.K."/>
            <person name="James T.Y."/>
            <person name="O'Malley M.A."/>
            <person name="Stajich J.E."/>
            <person name="Spatafora J.W."/>
            <person name="Visel A."/>
            <person name="Grigoriev I.V."/>
        </authorList>
    </citation>
    <scope>NUCLEOTIDE SEQUENCE [LARGE SCALE GENOMIC DNA]</scope>
    <source>
        <strain evidence="11 12">JEL800</strain>
    </source>
</reference>
<organism evidence="11 12">
    <name type="scientific">Rhizoclosmatium globosum</name>
    <dbReference type="NCBI Taxonomy" id="329046"/>
    <lineage>
        <taxon>Eukaryota</taxon>
        <taxon>Fungi</taxon>
        <taxon>Fungi incertae sedis</taxon>
        <taxon>Chytridiomycota</taxon>
        <taxon>Chytridiomycota incertae sedis</taxon>
        <taxon>Chytridiomycetes</taxon>
        <taxon>Chytridiales</taxon>
        <taxon>Chytriomycetaceae</taxon>
        <taxon>Rhizoclosmatium</taxon>
    </lineage>
</organism>
<dbReference type="PANTHER" id="PTHR11214">
    <property type="entry name" value="BETA-1,3-N-ACETYLGLUCOSAMINYLTRANSFERASE"/>
    <property type="match status" value="1"/>
</dbReference>
<evidence type="ECO:0000256" key="9">
    <source>
        <dbReference type="ARBA" id="ARBA00023136"/>
    </source>
</evidence>
<name>A0A1Y2CZ72_9FUNG</name>
<sequence length="471" mass="54051">MNIQFFLLLSCMSVIFMLLSYIAIGNVSPVDSRQPRTQSTSQDFTIKAPPSSLASIENGFLRMKPLPSTCPPPKAALIGVLGTTGLNSTAHRQILRETYRRVNAKLDWENQIDFMFVFGNALTWEAEYELTLEEMTYPEDTHVLEREENMNDGKTMDWLGYARTIMYIEHPTEPGKFCLRYRFIGKTDDDSVIHIPRLSEKLLKLPAQGPHYVGRYHNQFMAGLGYLMSPDLIEWIHHSPIPGQHALGHEDYQVGFWFREAKINNTIQFHDQGFLFHDLEESNNFARARSTKESIVIHLCKDMARMFRCIADLYGTPPVAMKRLSSAKSLELHKRRLLAVFPDLKSTDIQKSFERATLSDTFNAASQVDAALIRPIVEKIMPTLIRDPVSEEDWMHILTHISARIYDLKRADDFKDTPIERIILRAVNSIGVIDSAGWNEDRVAKTMMKIIKEQGSPLTWEQVNECRKNGW</sequence>
<keyword evidence="9" id="KW-0472">Membrane</keyword>
<evidence type="ECO:0000256" key="8">
    <source>
        <dbReference type="ARBA" id="ARBA00023034"/>
    </source>
</evidence>
<comment type="similarity">
    <text evidence="2 10">Belongs to the glycosyltransferase 31 family.</text>
</comment>
<proteinExistence type="inferred from homology"/>
<protein>
    <recommendedName>
        <fullName evidence="10">Hexosyltransferase</fullName>
        <ecNumber evidence="10">2.4.1.-</ecNumber>
    </recommendedName>
</protein>
<keyword evidence="5" id="KW-0812">Transmembrane</keyword>
<dbReference type="GO" id="GO:0000139">
    <property type="term" value="C:Golgi membrane"/>
    <property type="evidence" value="ECO:0007669"/>
    <property type="project" value="UniProtKB-SubCell"/>
</dbReference>
<dbReference type="EC" id="2.4.1.-" evidence="10"/>
<dbReference type="InterPro" id="IPR002659">
    <property type="entry name" value="Glyco_trans_31"/>
</dbReference>
<evidence type="ECO:0000256" key="4">
    <source>
        <dbReference type="ARBA" id="ARBA00022679"/>
    </source>
</evidence>
<evidence type="ECO:0000256" key="7">
    <source>
        <dbReference type="ARBA" id="ARBA00022989"/>
    </source>
</evidence>
<dbReference type="AlphaFoldDB" id="A0A1Y2CZ72"/>
<keyword evidence="12" id="KW-1185">Reference proteome</keyword>
<keyword evidence="7" id="KW-1133">Transmembrane helix</keyword>
<keyword evidence="3 10" id="KW-0328">Glycosyltransferase</keyword>
<keyword evidence="6" id="KW-0735">Signal-anchor</keyword>
<dbReference type="OrthoDB" id="2139606at2759"/>
<gene>
    <name evidence="11" type="ORF">BCR33DRAFT_711652</name>
</gene>
<comment type="caution">
    <text evidence="11">The sequence shown here is derived from an EMBL/GenBank/DDBJ whole genome shotgun (WGS) entry which is preliminary data.</text>
</comment>
<keyword evidence="8 10" id="KW-0333">Golgi apparatus</keyword>
<dbReference type="STRING" id="329046.A0A1Y2CZ72"/>
<accession>A0A1Y2CZ72</accession>
<comment type="subcellular location">
    <subcellularLocation>
        <location evidence="1 10">Golgi apparatus membrane</location>
        <topology evidence="1 10">Single-pass type II membrane protein</topology>
    </subcellularLocation>
</comment>
<evidence type="ECO:0000313" key="12">
    <source>
        <dbReference type="Proteomes" id="UP000193642"/>
    </source>
</evidence>
<keyword evidence="4" id="KW-0808">Transferase</keyword>
<evidence type="ECO:0000256" key="5">
    <source>
        <dbReference type="ARBA" id="ARBA00022692"/>
    </source>
</evidence>
<dbReference type="PANTHER" id="PTHR11214:SF351">
    <property type="entry name" value="BETA-1,3-GALACTOSYLTRANSFERASE PVG3"/>
    <property type="match status" value="1"/>
</dbReference>
<evidence type="ECO:0000256" key="3">
    <source>
        <dbReference type="ARBA" id="ARBA00022676"/>
    </source>
</evidence>
<dbReference type="GO" id="GO:0016758">
    <property type="term" value="F:hexosyltransferase activity"/>
    <property type="evidence" value="ECO:0007669"/>
    <property type="project" value="InterPro"/>
</dbReference>
<dbReference type="Gene3D" id="3.90.550.50">
    <property type="match status" value="1"/>
</dbReference>
<dbReference type="EMBL" id="MCGO01000003">
    <property type="protein sequence ID" value="ORY52319.1"/>
    <property type="molecule type" value="Genomic_DNA"/>
</dbReference>
<dbReference type="Proteomes" id="UP000193642">
    <property type="component" value="Unassembled WGS sequence"/>
</dbReference>
<evidence type="ECO:0000313" key="11">
    <source>
        <dbReference type="EMBL" id="ORY52319.1"/>
    </source>
</evidence>
<evidence type="ECO:0000256" key="10">
    <source>
        <dbReference type="RuleBase" id="RU363063"/>
    </source>
</evidence>
<evidence type="ECO:0000256" key="6">
    <source>
        <dbReference type="ARBA" id="ARBA00022968"/>
    </source>
</evidence>
<evidence type="ECO:0000256" key="1">
    <source>
        <dbReference type="ARBA" id="ARBA00004323"/>
    </source>
</evidence>